<reference evidence="1" key="1">
    <citation type="submission" date="2023-07" db="EMBL/GenBank/DDBJ databases">
        <title>Sorghum-associated microbial communities from plants grown in Nebraska, USA.</title>
        <authorList>
            <person name="Schachtman D."/>
        </authorList>
    </citation>
    <scope>NUCLEOTIDE SEQUENCE</scope>
    <source>
        <strain evidence="1">2697</strain>
    </source>
</reference>
<accession>A0ACC6L0M0</accession>
<gene>
    <name evidence="1" type="ORF">J2X78_003450</name>
</gene>
<protein>
    <submittedName>
        <fullName evidence="1">Damage-inducible protein DinB</fullName>
    </submittedName>
</protein>
<keyword evidence="2" id="KW-1185">Reference proteome</keyword>
<name>A0ACC6L0M0_9SPHI</name>
<dbReference type="Proteomes" id="UP001246858">
    <property type="component" value="Unassembled WGS sequence"/>
</dbReference>
<evidence type="ECO:0000313" key="2">
    <source>
        <dbReference type="Proteomes" id="UP001246858"/>
    </source>
</evidence>
<evidence type="ECO:0000313" key="1">
    <source>
        <dbReference type="EMBL" id="MDR6784876.1"/>
    </source>
</evidence>
<sequence>MDTLKEQIIKQLTEFYSGDPWVTENFEDKVATLNTEKALRRVPAFNHNIAEIVAHMAAWRNFVAKKLQGDITFNITDNTEGDWPNADSWEKTLNNFRQSQAVLIRSLNDFSDNKWKNPVPTRSYDFIYLVKGIVQHDYYHYGQIGCLIAAQQNTNPIYIKASNL</sequence>
<comment type="caution">
    <text evidence="1">The sequence shown here is derived from an EMBL/GenBank/DDBJ whole genome shotgun (WGS) entry which is preliminary data.</text>
</comment>
<organism evidence="1 2">
    <name type="scientific">Pedobacter africanus</name>
    <dbReference type="NCBI Taxonomy" id="151894"/>
    <lineage>
        <taxon>Bacteria</taxon>
        <taxon>Pseudomonadati</taxon>
        <taxon>Bacteroidota</taxon>
        <taxon>Sphingobacteriia</taxon>
        <taxon>Sphingobacteriales</taxon>
        <taxon>Sphingobacteriaceae</taxon>
        <taxon>Pedobacter</taxon>
    </lineage>
</organism>
<dbReference type="EMBL" id="JAVDTF010000003">
    <property type="protein sequence ID" value="MDR6784876.1"/>
    <property type="molecule type" value="Genomic_DNA"/>
</dbReference>
<proteinExistence type="predicted"/>